<dbReference type="OrthoDB" id="5894630at2"/>
<accession>A0A1Y6C0H5</accession>
<protein>
    <recommendedName>
        <fullName evidence="3">PilZ domain-containing protein</fullName>
    </recommendedName>
</protein>
<name>A0A1Y6C0H5_9BACT</name>
<evidence type="ECO:0008006" key="3">
    <source>
        <dbReference type="Google" id="ProtNLM"/>
    </source>
</evidence>
<evidence type="ECO:0000313" key="1">
    <source>
        <dbReference type="EMBL" id="SMF30100.1"/>
    </source>
</evidence>
<gene>
    <name evidence="1" type="ORF">SAMN06296036_109150</name>
</gene>
<sequence>MGAKEDKSPRNYFRLEYPNEVRPRIFIDKNSYPVINLCEGGVKFAIDPRKDDVEAERVHEAVIVFHNSDQTEVIGKVIRSEKDSVVLKLSEGVPLQQIMAEQRFLLNKYGTLRRPLEEK</sequence>
<dbReference type="Proteomes" id="UP000192907">
    <property type="component" value="Unassembled WGS sequence"/>
</dbReference>
<dbReference type="AlphaFoldDB" id="A0A1Y6C0H5"/>
<dbReference type="EMBL" id="FWZT01000009">
    <property type="protein sequence ID" value="SMF30100.1"/>
    <property type="molecule type" value="Genomic_DNA"/>
</dbReference>
<dbReference type="RefSeq" id="WP_132319252.1">
    <property type="nucleotide sequence ID" value="NZ_FWZT01000009.1"/>
</dbReference>
<proteinExistence type="predicted"/>
<evidence type="ECO:0000313" key="2">
    <source>
        <dbReference type="Proteomes" id="UP000192907"/>
    </source>
</evidence>
<reference evidence="2" key="1">
    <citation type="submission" date="2017-04" db="EMBL/GenBank/DDBJ databases">
        <authorList>
            <person name="Varghese N."/>
            <person name="Submissions S."/>
        </authorList>
    </citation>
    <scope>NUCLEOTIDE SEQUENCE [LARGE SCALE GENOMIC DNA]</scope>
    <source>
        <strain evidence="2">RKEM611</strain>
    </source>
</reference>
<organism evidence="1 2">
    <name type="scientific">Pseudobacteriovorax antillogorgiicola</name>
    <dbReference type="NCBI Taxonomy" id="1513793"/>
    <lineage>
        <taxon>Bacteria</taxon>
        <taxon>Pseudomonadati</taxon>
        <taxon>Bdellovibrionota</taxon>
        <taxon>Oligoflexia</taxon>
        <taxon>Oligoflexales</taxon>
        <taxon>Pseudobacteriovoracaceae</taxon>
        <taxon>Pseudobacteriovorax</taxon>
    </lineage>
</organism>
<keyword evidence="2" id="KW-1185">Reference proteome</keyword>